<dbReference type="RefSeq" id="WP_083029863.1">
    <property type="nucleotide sequence ID" value="NZ_AP022618.1"/>
</dbReference>
<keyword evidence="10" id="KW-0413">Isomerase</keyword>
<dbReference type="Gene3D" id="2.40.50.140">
    <property type="entry name" value="Nucleic acid-binding proteins"/>
    <property type="match status" value="1"/>
</dbReference>
<dbReference type="CDD" id="cd17992">
    <property type="entry name" value="DEXHc_RecG"/>
    <property type="match status" value="1"/>
</dbReference>
<dbReference type="STRING" id="444597.BST26_06080"/>
<evidence type="ECO:0000256" key="13">
    <source>
        <dbReference type="RuleBase" id="RU363016"/>
    </source>
</evidence>
<evidence type="ECO:0000256" key="8">
    <source>
        <dbReference type="ARBA" id="ARBA00023172"/>
    </source>
</evidence>
<keyword evidence="2 13" id="KW-0547">Nucleotide-binding</keyword>
<dbReference type="InterPro" id="IPR004609">
    <property type="entry name" value="ATP-dep_DNA_helicase_RecG"/>
</dbReference>
<dbReference type="AlphaFoldDB" id="A0A1X0DIH5"/>
<dbReference type="InterPro" id="IPR047112">
    <property type="entry name" value="RecG/Mfd"/>
</dbReference>
<feature type="compositionally biased region" description="Basic and acidic residues" evidence="14">
    <location>
        <begin position="533"/>
        <end position="551"/>
    </location>
</feature>
<dbReference type="EC" id="5.6.2.4" evidence="13"/>
<accession>A0A1X0DIH5</accession>
<dbReference type="SMART" id="SM00487">
    <property type="entry name" value="DEXDc"/>
    <property type="match status" value="1"/>
</dbReference>
<dbReference type="InterPro" id="IPR011545">
    <property type="entry name" value="DEAD/DEAH_box_helicase_dom"/>
</dbReference>
<proteinExistence type="inferred from homology"/>
<evidence type="ECO:0000313" key="15">
    <source>
        <dbReference type="EMBL" id="ORA72191.1"/>
    </source>
</evidence>
<dbReference type="Pfam" id="PF00271">
    <property type="entry name" value="Helicase_C"/>
    <property type="match status" value="1"/>
</dbReference>
<evidence type="ECO:0000256" key="2">
    <source>
        <dbReference type="ARBA" id="ARBA00022741"/>
    </source>
</evidence>
<dbReference type="PROSITE" id="PS51194">
    <property type="entry name" value="HELICASE_CTER"/>
    <property type="match status" value="1"/>
</dbReference>
<dbReference type="NCBIfam" id="NF008167">
    <property type="entry name" value="PRK10917.2-1"/>
    <property type="match status" value="1"/>
</dbReference>
<dbReference type="SMART" id="SM00490">
    <property type="entry name" value="HELICc"/>
    <property type="match status" value="1"/>
</dbReference>
<keyword evidence="3 13" id="KW-0227">DNA damage</keyword>
<comment type="caution">
    <text evidence="15">The sequence shown here is derived from an EMBL/GenBank/DDBJ whole genome shotgun (WGS) entry which is preliminary data.</text>
</comment>
<keyword evidence="4 13" id="KW-0378">Hydrolase</keyword>
<feature type="region of interest" description="Disordered" evidence="14">
    <location>
        <begin position="527"/>
        <end position="551"/>
    </location>
</feature>
<dbReference type="PANTHER" id="PTHR47964">
    <property type="entry name" value="ATP-DEPENDENT DNA HELICASE HOMOLOG RECG, CHLOROPLASTIC"/>
    <property type="match status" value="1"/>
</dbReference>
<dbReference type="InterPro" id="IPR027417">
    <property type="entry name" value="P-loop_NTPase"/>
</dbReference>
<sequence length="755" mass="83068">MATLDDRLDAVLGAKAADSLEEHLGLRTVNDLVRHYPRKYMQGTTVLDNDAREPEPGDHVTFVEEITDVAVHHTKRPPNREFMVVTLGHRQPKLTATFFNARFLKKLLLKDSVVMISGVIERNRGDLRLTHPQFLILNSPGGVHDGKGSRSMVKISEAARDTDGTVGLDAFRRESLPIYSATEKLQSWDIYLCVRQALAMLDPVPDPLPEWVRRRLNLMGEDEALRAIHLADNVEERERALHRIRFDEAVGLQWALAVRRYGEDAQTGPPAPPRDSGIRAQLLSRLPFELTGGQLEVLDVISDQLSNPHPMSRMLQGEVGSGKTIVALLAMTQLVDAGYQCALLAPTEVLAEQHARSMREVLGPLAMAGQLGEAEHATRVALLTGSMTPAHKRAVRDEIASGEAGIVIGTHALLSDTVEFHRLGMVVVDEQHRFGVEQRDTLRAKASGGITPHLLVMTATPIPRTIALTVYGDLEISTLRELPRGRQPIATNVIFNRWQKGWLDRAWVRIREEVDAGRQAYVVAPRIDEDDAVEHPDDGDTDAPRDRESTRKATAVTNLYERLGIRELRGLSLGLMHGKLSAEDKDAVMADFRAGDIDVLVCTTVIEVGVDVPNATVMVVMDADWFGISQLHQLRGRIGRGAHPSLCLLVTELAPDSKAGQRLSAVASTLDGFELADLDLQQRREGDVLGRDQSGKSLGLRLLSVLEHRDIIEAARLLVDEIVAEGGLVENPGMDTLAAAFLAGGQRSIEYLDKS</sequence>
<evidence type="ECO:0000256" key="1">
    <source>
        <dbReference type="ARBA" id="ARBA00007504"/>
    </source>
</evidence>
<dbReference type="SUPFAM" id="SSF50249">
    <property type="entry name" value="Nucleic acid-binding proteins"/>
    <property type="match status" value="1"/>
</dbReference>
<dbReference type="SUPFAM" id="SSF52540">
    <property type="entry name" value="P-loop containing nucleoside triphosphate hydrolases"/>
    <property type="match status" value="2"/>
</dbReference>
<evidence type="ECO:0000256" key="4">
    <source>
        <dbReference type="ARBA" id="ARBA00022801"/>
    </source>
</evidence>
<evidence type="ECO:0000256" key="5">
    <source>
        <dbReference type="ARBA" id="ARBA00022806"/>
    </source>
</evidence>
<evidence type="ECO:0000256" key="7">
    <source>
        <dbReference type="ARBA" id="ARBA00023125"/>
    </source>
</evidence>
<dbReference type="Pfam" id="PF00270">
    <property type="entry name" value="DEAD"/>
    <property type="match status" value="1"/>
</dbReference>
<dbReference type="GO" id="GO:0006281">
    <property type="term" value="P:DNA repair"/>
    <property type="evidence" value="ECO:0007669"/>
    <property type="project" value="UniProtKB-UniRule"/>
</dbReference>
<dbReference type="InterPro" id="IPR001650">
    <property type="entry name" value="Helicase_C-like"/>
</dbReference>
<keyword evidence="5 13" id="KW-0347">Helicase</keyword>
<dbReference type="CDD" id="cd04488">
    <property type="entry name" value="RecG_wedge_OBF"/>
    <property type="match status" value="1"/>
</dbReference>
<evidence type="ECO:0000256" key="10">
    <source>
        <dbReference type="ARBA" id="ARBA00023235"/>
    </source>
</evidence>
<dbReference type="GO" id="GO:0003677">
    <property type="term" value="F:DNA binding"/>
    <property type="evidence" value="ECO:0007669"/>
    <property type="project" value="UniProtKB-KW"/>
</dbReference>
<dbReference type="GO" id="GO:0006310">
    <property type="term" value="P:DNA recombination"/>
    <property type="evidence" value="ECO:0007669"/>
    <property type="project" value="UniProtKB-UniRule"/>
</dbReference>
<dbReference type="NCBIfam" id="TIGR00643">
    <property type="entry name" value="recG"/>
    <property type="match status" value="1"/>
</dbReference>
<dbReference type="GO" id="GO:0016887">
    <property type="term" value="F:ATP hydrolysis activity"/>
    <property type="evidence" value="ECO:0007669"/>
    <property type="project" value="RHEA"/>
</dbReference>
<dbReference type="OrthoDB" id="9804325at2"/>
<evidence type="ECO:0000256" key="9">
    <source>
        <dbReference type="ARBA" id="ARBA00023204"/>
    </source>
</evidence>
<comment type="catalytic activity">
    <reaction evidence="12 13">
        <text>ATP + H2O = ADP + phosphate + H(+)</text>
        <dbReference type="Rhea" id="RHEA:13065"/>
        <dbReference type="ChEBI" id="CHEBI:15377"/>
        <dbReference type="ChEBI" id="CHEBI:15378"/>
        <dbReference type="ChEBI" id="CHEBI:30616"/>
        <dbReference type="ChEBI" id="CHEBI:43474"/>
        <dbReference type="ChEBI" id="CHEBI:456216"/>
        <dbReference type="EC" id="5.6.2.4"/>
    </reaction>
</comment>
<dbReference type="PANTHER" id="PTHR47964:SF1">
    <property type="entry name" value="ATP-DEPENDENT DNA HELICASE HOMOLOG RECG, CHLOROPLASTIC"/>
    <property type="match status" value="1"/>
</dbReference>
<dbReference type="GO" id="GO:0005524">
    <property type="term" value="F:ATP binding"/>
    <property type="evidence" value="ECO:0007669"/>
    <property type="project" value="UniProtKB-KW"/>
</dbReference>
<gene>
    <name evidence="15" type="ORF">BST26_06080</name>
</gene>
<comment type="catalytic activity">
    <reaction evidence="11 13">
        <text>Couples ATP hydrolysis with the unwinding of duplex DNA by translocating in the 3'-5' direction.</text>
        <dbReference type="EC" id="5.6.2.4"/>
    </reaction>
</comment>
<keyword evidence="7" id="KW-0238">DNA-binding</keyword>
<comment type="similarity">
    <text evidence="1 13">Belongs to the helicase family. RecG subfamily.</text>
</comment>
<evidence type="ECO:0000256" key="6">
    <source>
        <dbReference type="ARBA" id="ARBA00022840"/>
    </source>
</evidence>
<name>A0A1X0DIH5_9MYCO</name>
<organism evidence="15 16">
    <name type="scientific">Mycolicibacterium insubricum</name>
    <dbReference type="NCBI Taxonomy" id="444597"/>
    <lineage>
        <taxon>Bacteria</taxon>
        <taxon>Bacillati</taxon>
        <taxon>Actinomycetota</taxon>
        <taxon>Actinomycetes</taxon>
        <taxon>Mycobacteriales</taxon>
        <taxon>Mycobacteriaceae</taxon>
        <taxon>Mycolicibacterium</taxon>
    </lineage>
</organism>
<comment type="function">
    <text evidence="13">Plays a critical role in recombination and DNA repair. Helps process Holliday junction intermediates to mature products by catalyzing branch migration. Has replication fork regression activity, unwinds stalled or blocked replication forks to make a HJ that can be resolved. Has a DNA unwinding activity characteristic of a DNA helicase with 3'-5' polarity.</text>
</comment>
<dbReference type="GO" id="GO:0043138">
    <property type="term" value="F:3'-5' DNA helicase activity"/>
    <property type="evidence" value="ECO:0007669"/>
    <property type="project" value="UniProtKB-EC"/>
</dbReference>
<dbReference type="Proteomes" id="UP000192801">
    <property type="component" value="Unassembled WGS sequence"/>
</dbReference>
<evidence type="ECO:0000256" key="11">
    <source>
        <dbReference type="ARBA" id="ARBA00034617"/>
    </source>
</evidence>
<evidence type="ECO:0000256" key="14">
    <source>
        <dbReference type="SAM" id="MobiDB-lite"/>
    </source>
</evidence>
<keyword evidence="8 13" id="KW-0233">DNA recombination</keyword>
<evidence type="ECO:0000313" key="16">
    <source>
        <dbReference type="Proteomes" id="UP000192801"/>
    </source>
</evidence>
<keyword evidence="16" id="KW-1185">Reference proteome</keyword>
<dbReference type="InterPro" id="IPR014001">
    <property type="entry name" value="Helicase_ATP-bd"/>
</dbReference>
<dbReference type="InterPro" id="IPR012340">
    <property type="entry name" value="NA-bd_OB-fold"/>
</dbReference>
<keyword evidence="6 13" id="KW-0067">ATP-binding</keyword>
<evidence type="ECO:0000256" key="12">
    <source>
        <dbReference type="ARBA" id="ARBA00048988"/>
    </source>
</evidence>
<dbReference type="Gene3D" id="3.40.50.300">
    <property type="entry name" value="P-loop containing nucleotide triphosphate hydrolases"/>
    <property type="match status" value="2"/>
</dbReference>
<protein>
    <recommendedName>
        <fullName evidence="13">ATP-dependent DNA helicase RecG</fullName>
        <ecNumber evidence="13">5.6.2.4</ecNumber>
    </recommendedName>
</protein>
<dbReference type="PROSITE" id="PS51192">
    <property type="entry name" value="HELICASE_ATP_BIND_1"/>
    <property type="match status" value="1"/>
</dbReference>
<evidence type="ECO:0000256" key="3">
    <source>
        <dbReference type="ARBA" id="ARBA00022763"/>
    </source>
</evidence>
<reference evidence="15 16" key="1">
    <citation type="submission" date="2016-12" db="EMBL/GenBank/DDBJ databases">
        <title>The new phylogeny of genus Mycobacterium.</title>
        <authorList>
            <person name="Tortoli E."/>
            <person name="Trovato A."/>
            <person name="Cirillo D.M."/>
        </authorList>
    </citation>
    <scope>NUCLEOTIDE SEQUENCE [LARGE SCALE GENOMIC DNA]</scope>
    <source>
        <strain evidence="15 16">DSM 45130</strain>
    </source>
</reference>
<dbReference type="EMBL" id="MVHS01000009">
    <property type="protein sequence ID" value="ORA72191.1"/>
    <property type="molecule type" value="Genomic_DNA"/>
</dbReference>
<keyword evidence="9 13" id="KW-0234">DNA repair</keyword>